<protein>
    <submittedName>
        <fullName evidence="1">GL23569</fullName>
    </submittedName>
</protein>
<evidence type="ECO:0000313" key="1">
    <source>
        <dbReference type="EMBL" id="EDW24085.1"/>
    </source>
</evidence>
<dbReference type="eggNOG" id="KOG1215">
    <property type="taxonomic scope" value="Eukaryota"/>
</dbReference>
<evidence type="ECO:0000313" key="2">
    <source>
        <dbReference type="Proteomes" id="UP000008744"/>
    </source>
</evidence>
<keyword evidence="2" id="KW-1185">Reference proteome</keyword>
<sequence>MSIDCELANDKRTCVVPAAFLLFSRQEHIGRISTEYSEGNGTTTTSDTFQVSSVNSQKPRNIAVHAMKARRLLFSTDDGSHQAIIRAGLQATMIYYK</sequence>
<reference evidence="1 2" key="1">
    <citation type="journal article" date="2007" name="Nature">
        <title>Evolution of genes and genomes on the Drosophila phylogeny.</title>
        <authorList>
            <consortium name="Drosophila 12 Genomes Consortium"/>
            <person name="Clark A.G."/>
            <person name="Eisen M.B."/>
            <person name="Smith D.R."/>
            <person name="Bergman C.M."/>
            <person name="Oliver B."/>
            <person name="Markow T.A."/>
            <person name="Kaufman T.C."/>
            <person name="Kellis M."/>
            <person name="Gelbart W."/>
            <person name="Iyer V.N."/>
            <person name="Pollard D.A."/>
            <person name="Sackton T.B."/>
            <person name="Larracuente A.M."/>
            <person name="Singh N.D."/>
            <person name="Abad J.P."/>
            <person name="Abt D.N."/>
            <person name="Adryan B."/>
            <person name="Aguade M."/>
            <person name="Akashi H."/>
            <person name="Anderson W.W."/>
            <person name="Aquadro C.F."/>
            <person name="Ardell D.H."/>
            <person name="Arguello R."/>
            <person name="Artieri C.G."/>
            <person name="Barbash D.A."/>
            <person name="Barker D."/>
            <person name="Barsanti P."/>
            <person name="Batterham P."/>
            <person name="Batzoglou S."/>
            <person name="Begun D."/>
            <person name="Bhutkar A."/>
            <person name="Blanco E."/>
            <person name="Bosak S.A."/>
            <person name="Bradley R.K."/>
            <person name="Brand A.D."/>
            <person name="Brent M.R."/>
            <person name="Brooks A.N."/>
            <person name="Brown R.H."/>
            <person name="Butlin R.K."/>
            <person name="Caggese C."/>
            <person name="Calvi B.R."/>
            <person name="Bernardo de Carvalho A."/>
            <person name="Caspi A."/>
            <person name="Castrezana S."/>
            <person name="Celniker S.E."/>
            <person name="Chang J.L."/>
            <person name="Chapple C."/>
            <person name="Chatterji S."/>
            <person name="Chinwalla A."/>
            <person name="Civetta A."/>
            <person name="Clifton S.W."/>
            <person name="Comeron J.M."/>
            <person name="Costello J.C."/>
            <person name="Coyne J.A."/>
            <person name="Daub J."/>
            <person name="David R.G."/>
            <person name="Delcher A.L."/>
            <person name="Delehaunty K."/>
            <person name="Do C.B."/>
            <person name="Ebling H."/>
            <person name="Edwards K."/>
            <person name="Eickbush T."/>
            <person name="Evans J.D."/>
            <person name="Filipski A."/>
            <person name="Findeiss S."/>
            <person name="Freyhult E."/>
            <person name="Fulton L."/>
            <person name="Fulton R."/>
            <person name="Garcia A.C."/>
            <person name="Gardiner A."/>
            <person name="Garfield D.A."/>
            <person name="Garvin B.E."/>
            <person name="Gibson G."/>
            <person name="Gilbert D."/>
            <person name="Gnerre S."/>
            <person name="Godfrey J."/>
            <person name="Good R."/>
            <person name="Gotea V."/>
            <person name="Gravely B."/>
            <person name="Greenberg A.J."/>
            <person name="Griffiths-Jones S."/>
            <person name="Gross S."/>
            <person name="Guigo R."/>
            <person name="Gustafson E.A."/>
            <person name="Haerty W."/>
            <person name="Hahn M.W."/>
            <person name="Halligan D.L."/>
            <person name="Halpern A.L."/>
            <person name="Halter G.M."/>
            <person name="Han M.V."/>
            <person name="Heger A."/>
            <person name="Hillier L."/>
            <person name="Hinrichs A.S."/>
            <person name="Holmes I."/>
            <person name="Hoskins R.A."/>
            <person name="Hubisz M.J."/>
            <person name="Hultmark D."/>
            <person name="Huntley M.A."/>
            <person name="Jaffe D.B."/>
            <person name="Jagadeeshan S."/>
            <person name="Jeck W.R."/>
            <person name="Johnson J."/>
            <person name="Jones C.D."/>
            <person name="Jordan W.C."/>
            <person name="Karpen G.H."/>
            <person name="Kataoka E."/>
            <person name="Keightley P.D."/>
            <person name="Kheradpour P."/>
            <person name="Kirkness E.F."/>
            <person name="Koerich L.B."/>
            <person name="Kristiansen K."/>
            <person name="Kudrna D."/>
            <person name="Kulathinal R.J."/>
            <person name="Kumar S."/>
            <person name="Kwok R."/>
            <person name="Lander E."/>
            <person name="Langley C.H."/>
            <person name="Lapoint R."/>
            <person name="Lazzaro B.P."/>
            <person name="Lee S.J."/>
            <person name="Levesque L."/>
            <person name="Li R."/>
            <person name="Lin C.F."/>
            <person name="Lin M.F."/>
            <person name="Lindblad-Toh K."/>
            <person name="Llopart A."/>
            <person name="Long M."/>
            <person name="Low L."/>
            <person name="Lozovsky E."/>
            <person name="Lu J."/>
            <person name="Luo M."/>
            <person name="Machado C.A."/>
            <person name="Makalowski W."/>
            <person name="Marzo M."/>
            <person name="Matsuda M."/>
            <person name="Matzkin L."/>
            <person name="McAllister B."/>
            <person name="McBride C.S."/>
            <person name="McKernan B."/>
            <person name="McKernan K."/>
            <person name="Mendez-Lago M."/>
            <person name="Minx P."/>
            <person name="Mollenhauer M.U."/>
            <person name="Montooth K."/>
            <person name="Mount S.M."/>
            <person name="Mu X."/>
            <person name="Myers E."/>
            <person name="Negre B."/>
            <person name="Newfeld S."/>
            <person name="Nielsen R."/>
            <person name="Noor M.A."/>
            <person name="O'Grady P."/>
            <person name="Pachter L."/>
            <person name="Papaceit M."/>
            <person name="Parisi M.J."/>
            <person name="Parisi M."/>
            <person name="Parts L."/>
            <person name="Pedersen J.S."/>
            <person name="Pesole G."/>
            <person name="Phillippy A.M."/>
            <person name="Ponting C.P."/>
            <person name="Pop M."/>
            <person name="Porcelli D."/>
            <person name="Powell J.R."/>
            <person name="Prohaska S."/>
            <person name="Pruitt K."/>
            <person name="Puig M."/>
            <person name="Quesneville H."/>
            <person name="Ram K.R."/>
            <person name="Rand D."/>
            <person name="Rasmussen M.D."/>
            <person name="Reed L.K."/>
            <person name="Reenan R."/>
            <person name="Reily A."/>
            <person name="Remington K.A."/>
            <person name="Rieger T.T."/>
            <person name="Ritchie M.G."/>
            <person name="Robin C."/>
            <person name="Rogers Y.H."/>
            <person name="Rohde C."/>
            <person name="Rozas J."/>
            <person name="Rubenfield M.J."/>
            <person name="Ruiz A."/>
            <person name="Russo S."/>
            <person name="Salzberg S.L."/>
            <person name="Sanchez-Gracia A."/>
            <person name="Saranga D.J."/>
            <person name="Sato H."/>
            <person name="Schaeffer S.W."/>
            <person name="Schatz M.C."/>
            <person name="Schlenke T."/>
            <person name="Schwartz R."/>
            <person name="Segarra C."/>
            <person name="Singh R.S."/>
            <person name="Sirot L."/>
            <person name="Sirota M."/>
            <person name="Sisneros N.B."/>
            <person name="Smith C.D."/>
            <person name="Smith T.F."/>
            <person name="Spieth J."/>
            <person name="Stage D.E."/>
            <person name="Stark A."/>
            <person name="Stephan W."/>
            <person name="Strausberg R.L."/>
            <person name="Strempel S."/>
            <person name="Sturgill D."/>
            <person name="Sutton G."/>
            <person name="Sutton G.G."/>
            <person name="Tao W."/>
            <person name="Teichmann S."/>
            <person name="Tobari Y.N."/>
            <person name="Tomimura Y."/>
            <person name="Tsolas J.M."/>
            <person name="Valente V.L."/>
            <person name="Venter E."/>
            <person name="Venter J.C."/>
            <person name="Vicario S."/>
            <person name="Vieira F.G."/>
            <person name="Vilella A.J."/>
            <person name="Villasante A."/>
            <person name="Walenz B."/>
            <person name="Wang J."/>
            <person name="Wasserman M."/>
            <person name="Watts T."/>
            <person name="Wilson D."/>
            <person name="Wilson R.K."/>
            <person name="Wing R.A."/>
            <person name="Wolfner M.F."/>
            <person name="Wong A."/>
            <person name="Wong G.K."/>
            <person name="Wu C.I."/>
            <person name="Wu G."/>
            <person name="Yamamoto D."/>
            <person name="Yang H.P."/>
            <person name="Yang S.P."/>
            <person name="Yorke J.A."/>
            <person name="Yoshida K."/>
            <person name="Zdobnov E."/>
            <person name="Zhang P."/>
            <person name="Zhang Y."/>
            <person name="Zimin A.V."/>
            <person name="Baldwin J."/>
            <person name="Abdouelleil A."/>
            <person name="Abdulkadir J."/>
            <person name="Abebe A."/>
            <person name="Abera B."/>
            <person name="Abreu J."/>
            <person name="Acer S.C."/>
            <person name="Aftuck L."/>
            <person name="Alexander A."/>
            <person name="An P."/>
            <person name="Anderson E."/>
            <person name="Anderson S."/>
            <person name="Arachi H."/>
            <person name="Azer M."/>
            <person name="Bachantsang P."/>
            <person name="Barry A."/>
            <person name="Bayul T."/>
            <person name="Berlin A."/>
            <person name="Bessette D."/>
            <person name="Bloom T."/>
            <person name="Blye J."/>
            <person name="Boguslavskiy L."/>
            <person name="Bonnet C."/>
            <person name="Boukhgalter B."/>
            <person name="Bourzgui I."/>
            <person name="Brown A."/>
            <person name="Cahill P."/>
            <person name="Channer S."/>
            <person name="Cheshatsang Y."/>
            <person name="Chuda L."/>
            <person name="Citroen M."/>
            <person name="Collymore A."/>
            <person name="Cooke P."/>
            <person name="Costello M."/>
            <person name="D'Aco K."/>
            <person name="Daza R."/>
            <person name="De Haan G."/>
            <person name="DeGray S."/>
            <person name="DeMaso C."/>
            <person name="Dhargay N."/>
            <person name="Dooley K."/>
            <person name="Dooley E."/>
            <person name="Doricent M."/>
            <person name="Dorje P."/>
            <person name="Dorjee K."/>
            <person name="Dupes A."/>
            <person name="Elong R."/>
            <person name="Falk J."/>
            <person name="Farina A."/>
            <person name="Faro S."/>
            <person name="Ferguson D."/>
            <person name="Fisher S."/>
            <person name="Foley C.D."/>
            <person name="Franke A."/>
            <person name="Friedrich D."/>
            <person name="Gadbois L."/>
            <person name="Gearin G."/>
            <person name="Gearin C.R."/>
            <person name="Giannoukos G."/>
            <person name="Goode T."/>
            <person name="Graham J."/>
            <person name="Grandbois E."/>
            <person name="Grewal S."/>
            <person name="Gyaltsen K."/>
            <person name="Hafez N."/>
            <person name="Hagos B."/>
            <person name="Hall J."/>
            <person name="Henson C."/>
            <person name="Hollinger A."/>
            <person name="Honan T."/>
            <person name="Huard M.D."/>
            <person name="Hughes L."/>
            <person name="Hurhula B."/>
            <person name="Husby M.E."/>
            <person name="Kamat A."/>
            <person name="Kanga B."/>
            <person name="Kashin S."/>
            <person name="Khazanovich D."/>
            <person name="Kisner P."/>
            <person name="Lance K."/>
            <person name="Lara M."/>
            <person name="Lee W."/>
            <person name="Lennon N."/>
            <person name="Letendre F."/>
            <person name="LeVine R."/>
            <person name="Lipovsky A."/>
            <person name="Liu X."/>
            <person name="Liu J."/>
            <person name="Liu S."/>
            <person name="Lokyitsang T."/>
            <person name="Lokyitsang Y."/>
            <person name="Lubonja R."/>
            <person name="Lui A."/>
            <person name="MacDonald P."/>
            <person name="Magnisalis V."/>
            <person name="Maru K."/>
            <person name="Matthews C."/>
            <person name="McCusker W."/>
            <person name="McDonough S."/>
            <person name="Mehta T."/>
            <person name="Meldrim J."/>
            <person name="Meneus L."/>
            <person name="Mihai O."/>
            <person name="Mihalev A."/>
            <person name="Mihova T."/>
            <person name="Mittelman R."/>
            <person name="Mlenga V."/>
            <person name="Montmayeur A."/>
            <person name="Mulrain L."/>
            <person name="Navidi A."/>
            <person name="Naylor J."/>
            <person name="Negash T."/>
            <person name="Nguyen T."/>
            <person name="Nguyen N."/>
            <person name="Nicol R."/>
            <person name="Norbu C."/>
            <person name="Norbu N."/>
            <person name="Novod N."/>
            <person name="O'Neill B."/>
            <person name="Osman S."/>
            <person name="Markiewicz E."/>
            <person name="Oyono O.L."/>
            <person name="Patti C."/>
            <person name="Phunkhang P."/>
            <person name="Pierre F."/>
            <person name="Priest M."/>
            <person name="Raghuraman S."/>
            <person name="Rege F."/>
            <person name="Reyes R."/>
            <person name="Rise C."/>
            <person name="Rogov P."/>
            <person name="Ross K."/>
            <person name="Ryan E."/>
            <person name="Settipalli S."/>
            <person name="Shea T."/>
            <person name="Sherpa N."/>
            <person name="Shi L."/>
            <person name="Shih D."/>
            <person name="Sparrow T."/>
            <person name="Spaulding J."/>
            <person name="Stalker J."/>
            <person name="Stange-Thomann N."/>
            <person name="Stavropoulos S."/>
            <person name="Stone C."/>
            <person name="Strader C."/>
            <person name="Tesfaye S."/>
            <person name="Thomson T."/>
            <person name="Thoulutsang Y."/>
            <person name="Thoulutsang D."/>
            <person name="Topham K."/>
            <person name="Topping I."/>
            <person name="Tsamla T."/>
            <person name="Vassiliev H."/>
            <person name="Vo A."/>
            <person name="Wangchuk T."/>
            <person name="Wangdi T."/>
            <person name="Weiand M."/>
            <person name="Wilkinson J."/>
            <person name="Wilson A."/>
            <person name="Yadav S."/>
            <person name="Young G."/>
            <person name="Yu Q."/>
            <person name="Zembek L."/>
            <person name="Zhong D."/>
            <person name="Zimmer A."/>
            <person name="Zwirko Z."/>
            <person name="Jaffe D.B."/>
            <person name="Alvarez P."/>
            <person name="Brockman W."/>
            <person name="Butler J."/>
            <person name="Chin C."/>
            <person name="Gnerre S."/>
            <person name="Grabherr M."/>
            <person name="Kleber M."/>
            <person name="Mauceli E."/>
            <person name="MacCallum I."/>
        </authorList>
    </citation>
    <scope>NUCLEOTIDE SEQUENCE [LARGE SCALE GENOMIC DNA]</scope>
    <source>
        <strain evidence="2">MSH-3 / Tucson 14011-0111.49</strain>
    </source>
</reference>
<dbReference type="HOGENOM" id="CLU_2348867_0_0_1"/>
<accession>B4G2P0</accession>
<gene>
    <name evidence="1" type="primary">Dper\GL23569</name>
    <name evidence="1" type="ORF">Dper_GL23569</name>
</gene>
<organism evidence="2">
    <name type="scientific">Drosophila persimilis</name>
    <name type="common">Fruit fly</name>
    <dbReference type="NCBI Taxonomy" id="7234"/>
    <lineage>
        <taxon>Eukaryota</taxon>
        <taxon>Metazoa</taxon>
        <taxon>Ecdysozoa</taxon>
        <taxon>Arthropoda</taxon>
        <taxon>Hexapoda</taxon>
        <taxon>Insecta</taxon>
        <taxon>Pterygota</taxon>
        <taxon>Neoptera</taxon>
        <taxon>Endopterygota</taxon>
        <taxon>Diptera</taxon>
        <taxon>Brachycera</taxon>
        <taxon>Muscomorpha</taxon>
        <taxon>Ephydroidea</taxon>
        <taxon>Drosophilidae</taxon>
        <taxon>Drosophila</taxon>
        <taxon>Sophophora</taxon>
    </lineage>
</organism>
<proteinExistence type="predicted"/>
<name>B4G2P0_DROPE</name>
<dbReference type="Proteomes" id="UP000008744">
    <property type="component" value="Unassembled WGS sequence"/>
</dbReference>
<dbReference type="EMBL" id="CH479179">
    <property type="protein sequence ID" value="EDW24085.1"/>
    <property type="molecule type" value="Genomic_DNA"/>
</dbReference>
<dbReference type="AlphaFoldDB" id="B4G2P0"/>